<dbReference type="Gene3D" id="3.40.50.10140">
    <property type="entry name" value="Toll/interleukin-1 receptor homology (TIR) domain"/>
    <property type="match status" value="1"/>
</dbReference>
<name>A0A0F9YWZ9_9BACT</name>
<sequence length="222" mass="26347">MAKKIFVSYKYKDDSVLQIDPTQPTTVRDYIDIIEAYLQEDHIYKGERDNEDLRYLSEDQIEESLKDRIYDSTVTIVFISKDMKTIEPELEQWIPWEIAYSLKEKTRNDRTSYTNAMLAIVIPDENNSFEYIAERKNCQYCHCISWKINQLFTILGKNMFNKKIKNTYTCPSGTCGTIHTGNDHSYIQPVKWYDFMNNKEYYINLAIERNNQIGNYEITKEA</sequence>
<gene>
    <name evidence="2" type="ORF">UR21_C0019G0017</name>
</gene>
<proteinExistence type="predicted"/>
<dbReference type="Pfam" id="PF08937">
    <property type="entry name" value="ThsB_TIR"/>
    <property type="match status" value="1"/>
</dbReference>
<dbReference type="AlphaFoldDB" id="A0A0F9YWZ9"/>
<evidence type="ECO:0000313" key="3">
    <source>
        <dbReference type="Proteomes" id="UP000034803"/>
    </source>
</evidence>
<feature type="domain" description="Thoeris protein ThsB TIR-like" evidence="1">
    <location>
        <begin position="6"/>
        <end position="125"/>
    </location>
</feature>
<dbReference type="Proteomes" id="UP000034803">
    <property type="component" value="Unassembled WGS sequence"/>
</dbReference>
<dbReference type="EMBL" id="LBOI01000019">
    <property type="protein sequence ID" value="KKP30971.1"/>
    <property type="molecule type" value="Genomic_DNA"/>
</dbReference>
<accession>A0A0F9YWZ9</accession>
<dbReference type="InterPro" id="IPR015032">
    <property type="entry name" value="ThsB__TIR-like_domain"/>
</dbReference>
<reference evidence="2 3" key="1">
    <citation type="journal article" date="2015" name="Nature">
        <title>rRNA introns, odd ribosomes, and small enigmatic genomes across a large radiation of phyla.</title>
        <authorList>
            <person name="Brown C.T."/>
            <person name="Hug L.A."/>
            <person name="Thomas B.C."/>
            <person name="Sharon I."/>
            <person name="Castelle C.J."/>
            <person name="Singh A."/>
            <person name="Wilkins M.J."/>
            <person name="Williams K.H."/>
            <person name="Banfield J.F."/>
        </authorList>
    </citation>
    <scope>NUCLEOTIDE SEQUENCE [LARGE SCALE GENOMIC DNA]</scope>
</reference>
<evidence type="ECO:0000313" key="2">
    <source>
        <dbReference type="EMBL" id="KKP30971.1"/>
    </source>
</evidence>
<organism evidence="2 3">
    <name type="scientific">Candidatus Woesebacteria bacterium GW2011_GWC2_31_9</name>
    <dbReference type="NCBI Taxonomy" id="1618586"/>
    <lineage>
        <taxon>Bacteria</taxon>
        <taxon>Candidatus Woeseibacteriota</taxon>
    </lineage>
</organism>
<comment type="caution">
    <text evidence="2">The sequence shown here is derived from an EMBL/GenBank/DDBJ whole genome shotgun (WGS) entry which is preliminary data.</text>
</comment>
<evidence type="ECO:0000259" key="1">
    <source>
        <dbReference type="Pfam" id="PF08937"/>
    </source>
</evidence>
<protein>
    <recommendedName>
        <fullName evidence="1">Thoeris protein ThsB TIR-like domain-containing protein</fullName>
    </recommendedName>
</protein>
<dbReference type="InterPro" id="IPR035897">
    <property type="entry name" value="Toll_tir_struct_dom_sf"/>
</dbReference>
<dbReference type="PATRIC" id="fig|1618586.3.peg.850"/>